<evidence type="ECO:0000313" key="2">
    <source>
        <dbReference type="EMBL" id="KAF2229397.1"/>
    </source>
</evidence>
<feature type="compositionally biased region" description="Basic residues" evidence="1">
    <location>
        <begin position="239"/>
        <end position="253"/>
    </location>
</feature>
<name>A0A6A6GUP3_VIRVR</name>
<feature type="region of interest" description="Disordered" evidence="1">
    <location>
        <begin position="101"/>
        <end position="216"/>
    </location>
</feature>
<dbReference type="AlphaFoldDB" id="A0A6A6GUP3"/>
<proteinExistence type="predicted"/>
<organism evidence="2 3">
    <name type="scientific">Viridothelium virens</name>
    <name type="common">Speckled blister lichen</name>
    <name type="synonym">Trypethelium virens</name>
    <dbReference type="NCBI Taxonomy" id="1048519"/>
    <lineage>
        <taxon>Eukaryota</taxon>
        <taxon>Fungi</taxon>
        <taxon>Dikarya</taxon>
        <taxon>Ascomycota</taxon>
        <taxon>Pezizomycotina</taxon>
        <taxon>Dothideomycetes</taxon>
        <taxon>Dothideomycetes incertae sedis</taxon>
        <taxon>Trypetheliales</taxon>
        <taxon>Trypetheliaceae</taxon>
        <taxon>Viridothelium</taxon>
    </lineage>
</organism>
<protein>
    <submittedName>
        <fullName evidence="2">Uncharacterized protein</fullName>
    </submittedName>
</protein>
<feature type="region of interest" description="Disordered" evidence="1">
    <location>
        <begin position="238"/>
        <end position="262"/>
    </location>
</feature>
<feature type="compositionally biased region" description="Basic and acidic residues" evidence="1">
    <location>
        <begin position="139"/>
        <end position="165"/>
    </location>
</feature>
<gene>
    <name evidence="2" type="ORF">EV356DRAFT_510974</name>
</gene>
<feature type="compositionally biased region" description="Gly residues" evidence="1">
    <location>
        <begin position="192"/>
        <end position="215"/>
    </location>
</feature>
<feature type="compositionally biased region" description="Gly residues" evidence="1">
    <location>
        <begin position="117"/>
        <end position="135"/>
    </location>
</feature>
<evidence type="ECO:0000256" key="1">
    <source>
        <dbReference type="SAM" id="MobiDB-lite"/>
    </source>
</evidence>
<dbReference type="EMBL" id="ML991865">
    <property type="protein sequence ID" value="KAF2229397.1"/>
    <property type="molecule type" value="Genomic_DNA"/>
</dbReference>
<dbReference type="Proteomes" id="UP000800092">
    <property type="component" value="Unassembled WGS sequence"/>
</dbReference>
<evidence type="ECO:0000313" key="3">
    <source>
        <dbReference type="Proteomes" id="UP000800092"/>
    </source>
</evidence>
<sequence>MTFFFELGHALKKKRKDGSSPFMPAPWPYFGPEAMVGGAYGIGRGGHPSGRGGHPSGRGGHSLGRGGHEYTHDVHPAVKEGMLIAAQAGDPRAITFAQRRGWLGPEDGGPSTDPREGFGGPNRGGLGGVFAGRGNHGGHHGDHHGGDHGHPSEPHDWSQQHHHDALTGGFGPPSLGPGAEEDGEPPPYGAEHGVGGLGSPGMRGGRGRGFTGRGTGHPMHPIMDNSGIGHYPLMSQRGGHGHGRGRGHSRCRSHAPFAPNGW</sequence>
<reference evidence="2" key="1">
    <citation type="journal article" date="2020" name="Stud. Mycol.">
        <title>101 Dothideomycetes genomes: a test case for predicting lifestyles and emergence of pathogens.</title>
        <authorList>
            <person name="Haridas S."/>
            <person name="Albert R."/>
            <person name="Binder M."/>
            <person name="Bloem J."/>
            <person name="Labutti K."/>
            <person name="Salamov A."/>
            <person name="Andreopoulos B."/>
            <person name="Baker S."/>
            <person name="Barry K."/>
            <person name="Bills G."/>
            <person name="Bluhm B."/>
            <person name="Cannon C."/>
            <person name="Castanera R."/>
            <person name="Culley D."/>
            <person name="Daum C."/>
            <person name="Ezra D."/>
            <person name="Gonzalez J."/>
            <person name="Henrissat B."/>
            <person name="Kuo A."/>
            <person name="Liang C."/>
            <person name="Lipzen A."/>
            <person name="Lutzoni F."/>
            <person name="Magnuson J."/>
            <person name="Mondo S."/>
            <person name="Nolan M."/>
            <person name="Ohm R."/>
            <person name="Pangilinan J."/>
            <person name="Park H.-J."/>
            <person name="Ramirez L."/>
            <person name="Alfaro M."/>
            <person name="Sun H."/>
            <person name="Tritt A."/>
            <person name="Yoshinaga Y."/>
            <person name="Zwiers L.-H."/>
            <person name="Turgeon B."/>
            <person name="Goodwin S."/>
            <person name="Spatafora J."/>
            <person name="Crous P."/>
            <person name="Grigoriev I."/>
        </authorList>
    </citation>
    <scope>NUCLEOTIDE SEQUENCE</scope>
    <source>
        <strain evidence="2">Tuck. ex Michener</strain>
    </source>
</reference>
<accession>A0A6A6GUP3</accession>
<feature type="region of interest" description="Disordered" evidence="1">
    <location>
        <begin position="44"/>
        <end position="65"/>
    </location>
</feature>
<keyword evidence="3" id="KW-1185">Reference proteome</keyword>